<dbReference type="Gene3D" id="3.10.490.10">
    <property type="entry name" value="Gamma-glutamyl cyclotransferase-like"/>
    <property type="match status" value="2"/>
</dbReference>
<sequence length="295" mass="33580">MSNSHLVFVYGTLRENEPNHHLLGDANCIARQSWTEGVLYDTGNGYPVMGVSSLHRVYGEVYEVSSETLEKLDEWEGFQGKTERYERVVQTIYSDGGTMEATIHVNGIFPLEQLEEVKFGDWKCHRYLDNESFRYFAYGSCMDSERFTTAGVVEHFTKVIGCGKANNFSLAYTRAAEDGGRADIIESEGYVEGKVYELKKEALEYLFVREGVQGHHYRPAFVSVELDGKVLQNVLTFIVIDKSTEIAPPIHYATEILRGASGIVSDQYYRQLEEDLFRKFQLKIDIQKDLEVANS</sequence>
<evidence type="ECO:0000256" key="2">
    <source>
        <dbReference type="RuleBase" id="RU367036"/>
    </source>
</evidence>
<name>A0ABX7VU84_9BACI</name>
<dbReference type="PANTHER" id="PTHR12510">
    <property type="entry name" value="TROPONIN C-AKIN-1 PROTEIN"/>
    <property type="match status" value="1"/>
</dbReference>
<dbReference type="EMBL" id="CP046956">
    <property type="protein sequence ID" value="QTM99564.1"/>
    <property type="molecule type" value="Genomic_DNA"/>
</dbReference>
<dbReference type="PANTHER" id="PTHR12510:SF4">
    <property type="entry name" value="GAMMA-GLUTAMYLAMINECYCLOTRANSFERASE"/>
    <property type="match status" value="1"/>
</dbReference>
<dbReference type="CDD" id="cd06661">
    <property type="entry name" value="GGCT_like"/>
    <property type="match status" value="2"/>
</dbReference>
<evidence type="ECO:0000313" key="4">
    <source>
        <dbReference type="EMBL" id="QTM99564.1"/>
    </source>
</evidence>
<keyword evidence="5" id="KW-1185">Reference proteome</keyword>
<dbReference type="InterPro" id="IPR039126">
    <property type="entry name" value="GGACT"/>
</dbReference>
<protein>
    <recommendedName>
        <fullName evidence="2">Gamma-glutamylcyclotransferase family protein</fullName>
    </recommendedName>
</protein>
<evidence type="ECO:0000313" key="5">
    <source>
        <dbReference type="Proteomes" id="UP000665043"/>
    </source>
</evidence>
<dbReference type="RefSeq" id="WP_209368943.1">
    <property type="nucleotide sequence ID" value="NZ_CP046956.1"/>
</dbReference>
<dbReference type="SUPFAM" id="SSF110857">
    <property type="entry name" value="Gamma-glutamyl cyclotransferase-like"/>
    <property type="match status" value="2"/>
</dbReference>
<evidence type="ECO:0000259" key="3">
    <source>
        <dbReference type="Pfam" id="PF06094"/>
    </source>
</evidence>
<dbReference type="Pfam" id="PF06094">
    <property type="entry name" value="GGACT"/>
    <property type="match status" value="1"/>
</dbReference>
<proteinExistence type="inferred from homology"/>
<gene>
    <name evidence="4" type="ORF">ERJ70_09790</name>
</gene>
<feature type="domain" description="Gamma-glutamylcyclotransferase AIG2-like" evidence="3">
    <location>
        <begin position="7"/>
        <end position="123"/>
    </location>
</feature>
<organism evidence="4 5">
    <name type="scientific">Sediminibacillus dalangtanensis</name>
    <dbReference type="NCBI Taxonomy" id="2729421"/>
    <lineage>
        <taxon>Bacteria</taxon>
        <taxon>Bacillati</taxon>
        <taxon>Bacillota</taxon>
        <taxon>Bacilli</taxon>
        <taxon>Bacillales</taxon>
        <taxon>Bacillaceae</taxon>
        <taxon>Sediminibacillus</taxon>
    </lineage>
</organism>
<dbReference type="InterPro" id="IPR009288">
    <property type="entry name" value="AIG2-like_dom"/>
</dbReference>
<reference evidence="4 5" key="1">
    <citation type="submission" date="2019-12" db="EMBL/GenBank/DDBJ databases">
        <title>The whole genome sequencing of a strain isolated from a Mars analog, Dalangtan Playa.</title>
        <authorList>
            <person name="Huang T."/>
        </authorList>
    </citation>
    <scope>NUCLEOTIDE SEQUENCE [LARGE SCALE GENOMIC DNA]</scope>
    <source>
        <strain evidence="4 5">DP4-553-S</strain>
    </source>
</reference>
<accession>A0ABX7VU84</accession>
<dbReference type="InterPro" id="IPR036568">
    <property type="entry name" value="GGCT-like_sf"/>
</dbReference>
<evidence type="ECO:0000256" key="1">
    <source>
        <dbReference type="ARBA" id="ARBA00008861"/>
    </source>
</evidence>
<comment type="similarity">
    <text evidence="1 2">Belongs to the gamma-glutamylcyclotransferase family.</text>
</comment>
<dbReference type="InterPro" id="IPR013024">
    <property type="entry name" value="GGCT-like"/>
</dbReference>
<dbReference type="Pfam" id="PF13772">
    <property type="entry name" value="AIG2_2"/>
    <property type="match status" value="1"/>
</dbReference>
<dbReference type="Proteomes" id="UP000665043">
    <property type="component" value="Chromosome"/>
</dbReference>